<sequence length="34" mass="4072">MICFLLLFSDRGEYQHYDLLLAALFLKKKIIINK</sequence>
<evidence type="ECO:0000313" key="2">
    <source>
        <dbReference type="Proteomes" id="UP001164250"/>
    </source>
</evidence>
<organism evidence="1 2">
    <name type="scientific">Pistacia atlantica</name>
    <dbReference type="NCBI Taxonomy" id="434234"/>
    <lineage>
        <taxon>Eukaryota</taxon>
        <taxon>Viridiplantae</taxon>
        <taxon>Streptophyta</taxon>
        <taxon>Embryophyta</taxon>
        <taxon>Tracheophyta</taxon>
        <taxon>Spermatophyta</taxon>
        <taxon>Magnoliopsida</taxon>
        <taxon>eudicotyledons</taxon>
        <taxon>Gunneridae</taxon>
        <taxon>Pentapetalae</taxon>
        <taxon>rosids</taxon>
        <taxon>malvids</taxon>
        <taxon>Sapindales</taxon>
        <taxon>Anacardiaceae</taxon>
        <taxon>Pistacia</taxon>
    </lineage>
</organism>
<reference evidence="2" key="1">
    <citation type="journal article" date="2023" name="G3 (Bethesda)">
        <title>Genome assembly and association tests identify interacting loci associated with vigor, precocity, and sex in interspecific pistachio rootstocks.</title>
        <authorList>
            <person name="Palmer W."/>
            <person name="Jacygrad E."/>
            <person name="Sagayaradj S."/>
            <person name="Cavanaugh K."/>
            <person name="Han R."/>
            <person name="Bertier L."/>
            <person name="Beede B."/>
            <person name="Kafkas S."/>
            <person name="Golino D."/>
            <person name="Preece J."/>
            <person name="Michelmore R."/>
        </authorList>
    </citation>
    <scope>NUCLEOTIDE SEQUENCE [LARGE SCALE GENOMIC DNA]</scope>
</reference>
<keyword evidence="2" id="KW-1185">Reference proteome</keyword>
<name>A0ACC1BCQ1_9ROSI</name>
<proteinExistence type="predicted"/>
<dbReference type="EMBL" id="CM047901">
    <property type="protein sequence ID" value="KAJ0096631.1"/>
    <property type="molecule type" value="Genomic_DNA"/>
</dbReference>
<protein>
    <submittedName>
        <fullName evidence="1">Uncharacterized protein</fullName>
    </submittedName>
</protein>
<dbReference type="Proteomes" id="UP001164250">
    <property type="component" value="Chromosome 5"/>
</dbReference>
<gene>
    <name evidence="1" type="ORF">Patl1_27687</name>
</gene>
<accession>A0ACC1BCQ1</accession>
<comment type="caution">
    <text evidence="1">The sequence shown here is derived from an EMBL/GenBank/DDBJ whole genome shotgun (WGS) entry which is preliminary data.</text>
</comment>
<evidence type="ECO:0000313" key="1">
    <source>
        <dbReference type="EMBL" id="KAJ0096631.1"/>
    </source>
</evidence>